<feature type="compositionally biased region" description="Polar residues" evidence="1">
    <location>
        <begin position="338"/>
        <end position="365"/>
    </location>
</feature>
<feature type="region of interest" description="Disordered" evidence="1">
    <location>
        <begin position="310"/>
        <end position="366"/>
    </location>
</feature>
<reference evidence="2 3" key="1">
    <citation type="journal article" date="2020" name="Mol. Plant">
        <title>The Chromosome-Based Rubber Tree Genome Provides New Insights into Spurge Genome Evolution and Rubber Biosynthesis.</title>
        <authorList>
            <person name="Liu J."/>
            <person name="Shi C."/>
            <person name="Shi C.C."/>
            <person name="Li W."/>
            <person name="Zhang Q.J."/>
            <person name="Zhang Y."/>
            <person name="Li K."/>
            <person name="Lu H.F."/>
            <person name="Shi C."/>
            <person name="Zhu S.T."/>
            <person name="Xiao Z.Y."/>
            <person name="Nan H."/>
            <person name="Yue Y."/>
            <person name="Zhu X.G."/>
            <person name="Wu Y."/>
            <person name="Hong X.N."/>
            <person name="Fan G.Y."/>
            <person name="Tong Y."/>
            <person name="Zhang D."/>
            <person name="Mao C.L."/>
            <person name="Liu Y.L."/>
            <person name="Hao S.J."/>
            <person name="Liu W.Q."/>
            <person name="Lv M.Q."/>
            <person name="Zhang H.B."/>
            <person name="Liu Y."/>
            <person name="Hu-Tang G.R."/>
            <person name="Wang J.P."/>
            <person name="Wang J.H."/>
            <person name="Sun Y.H."/>
            <person name="Ni S.B."/>
            <person name="Chen W.B."/>
            <person name="Zhang X.C."/>
            <person name="Jiao Y.N."/>
            <person name="Eichler E.E."/>
            <person name="Li G.H."/>
            <person name="Liu X."/>
            <person name="Gao L.Z."/>
        </authorList>
    </citation>
    <scope>NUCLEOTIDE SEQUENCE [LARGE SCALE GENOMIC DNA]</scope>
    <source>
        <strain evidence="3">cv. GT1</strain>
        <tissue evidence="2">Leaf</tissue>
    </source>
</reference>
<dbReference type="EMBL" id="JAAGAX010000002">
    <property type="protein sequence ID" value="KAF2323210.1"/>
    <property type="molecule type" value="Genomic_DNA"/>
</dbReference>
<protein>
    <submittedName>
        <fullName evidence="2">Uncharacterized protein</fullName>
    </submittedName>
</protein>
<organism evidence="2 3">
    <name type="scientific">Hevea brasiliensis</name>
    <name type="common">Para rubber tree</name>
    <name type="synonym">Siphonia brasiliensis</name>
    <dbReference type="NCBI Taxonomy" id="3981"/>
    <lineage>
        <taxon>Eukaryota</taxon>
        <taxon>Viridiplantae</taxon>
        <taxon>Streptophyta</taxon>
        <taxon>Embryophyta</taxon>
        <taxon>Tracheophyta</taxon>
        <taxon>Spermatophyta</taxon>
        <taxon>Magnoliopsida</taxon>
        <taxon>eudicotyledons</taxon>
        <taxon>Gunneridae</taxon>
        <taxon>Pentapetalae</taxon>
        <taxon>rosids</taxon>
        <taxon>fabids</taxon>
        <taxon>Malpighiales</taxon>
        <taxon>Euphorbiaceae</taxon>
        <taxon>Crotonoideae</taxon>
        <taxon>Micrandreae</taxon>
        <taxon>Hevea</taxon>
    </lineage>
</organism>
<feature type="compositionally biased region" description="Basic and acidic residues" evidence="1">
    <location>
        <begin position="328"/>
        <end position="337"/>
    </location>
</feature>
<gene>
    <name evidence="2" type="ORF">GH714_034182</name>
</gene>
<keyword evidence="3" id="KW-1185">Reference proteome</keyword>
<sequence length="549" mass="62412">MEGLVVENKDWLNQWLYDIKPWQALYTPSDRLIWLRLQGIPLNSWSSHFFQWVGNLCGTFIAVHGANLPRNKLDAARILLLIDHQGHIDKIIAIDIDNTRDHIKAFEESCSELYKQFPQNRKRESPSSSCEDDDGESSNICADVGKNLSKAIGDSDHDDVNFSDGSAHDDMNFYDELAAREDEIGEVDVVDAGLEESVALSPSDGRRNSPFVNSQSEDPLASLPVFGRNTENLVLSPLNIGNLEFCSLNHSPTSSLSLEPNPLALVPYKNPAHIPPTTWSKKLLKLSGISKQRRKCKLINDLMESCPKLYKGGKRRTERKTIHKKQLKDRTSPDRSKSSNQVSPCSPSNSDINHVNSRIRSSNPKRSYGDVPFNKLYCQPNHARLFEIEYEIARINQNDRDVQTFHSELIGLWIELDMVSMSLVDKLTFADLNKERDRNRVLQFLMKLRPEFENIRATIVNSGITDFDSVLGELLREETRLQTQANLDAKTNNVDTIFFASRSRPAMKKMTGENGTVQCRFCGEIWHIQSHCKKRNVCNYCKKKGHVIL</sequence>
<evidence type="ECO:0000313" key="3">
    <source>
        <dbReference type="Proteomes" id="UP000467840"/>
    </source>
</evidence>
<feature type="compositionally biased region" description="Basic residues" evidence="1">
    <location>
        <begin position="311"/>
        <end position="327"/>
    </location>
</feature>
<comment type="caution">
    <text evidence="2">The sequence shown here is derived from an EMBL/GenBank/DDBJ whole genome shotgun (WGS) entry which is preliminary data.</text>
</comment>
<feature type="region of interest" description="Disordered" evidence="1">
    <location>
        <begin position="117"/>
        <end position="137"/>
    </location>
</feature>
<dbReference type="PANTHER" id="PTHR34427:SF5">
    <property type="entry name" value="DUF4283 DOMAIN-CONTAINING PROTEIN"/>
    <property type="match status" value="1"/>
</dbReference>
<dbReference type="PANTHER" id="PTHR34427">
    <property type="entry name" value="DUF4283 DOMAIN PROTEIN"/>
    <property type="match status" value="1"/>
</dbReference>
<evidence type="ECO:0000256" key="1">
    <source>
        <dbReference type="SAM" id="MobiDB-lite"/>
    </source>
</evidence>
<evidence type="ECO:0000313" key="2">
    <source>
        <dbReference type="EMBL" id="KAF2323210.1"/>
    </source>
</evidence>
<feature type="region of interest" description="Disordered" evidence="1">
    <location>
        <begin position="199"/>
        <end position="219"/>
    </location>
</feature>
<dbReference type="AlphaFoldDB" id="A0A6A6NC09"/>
<name>A0A6A6NC09_HEVBR</name>
<dbReference type="Proteomes" id="UP000467840">
    <property type="component" value="Chromosome 11"/>
</dbReference>
<accession>A0A6A6NC09</accession>
<proteinExistence type="predicted"/>